<sequence>MVPVLILIDVQNNMLLPPEPVPSAATVAPAIEAVLSRARAAGAAVVHVRNNGTGDDPDVPGTPGWALVHDVLPGEYVVDKTTPDSFAGTPLSTLVPTGAPLVVAGMQSDFCVRETTLEALRRGHPVTLVTDAHATYDGSAPAAEASAAVAAELATAGASLASSEVVHFG</sequence>
<dbReference type="Proteomes" id="UP001236014">
    <property type="component" value="Chromosome"/>
</dbReference>
<accession>A0A9Y2N0L4</accession>
<name>A0A9Y2N0L4_9PSEU</name>
<keyword evidence="1" id="KW-0378">Hydrolase</keyword>
<evidence type="ECO:0000313" key="3">
    <source>
        <dbReference type="EMBL" id="WIX82194.1"/>
    </source>
</evidence>
<organism evidence="3 4">
    <name type="scientific">Amycolatopsis carbonis</name>
    <dbReference type="NCBI Taxonomy" id="715471"/>
    <lineage>
        <taxon>Bacteria</taxon>
        <taxon>Bacillati</taxon>
        <taxon>Actinomycetota</taxon>
        <taxon>Actinomycetes</taxon>
        <taxon>Pseudonocardiales</taxon>
        <taxon>Pseudonocardiaceae</taxon>
        <taxon>Amycolatopsis</taxon>
    </lineage>
</organism>
<dbReference type="EMBL" id="CP127294">
    <property type="protein sequence ID" value="WIX82194.1"/>
    <property type="molecule type" value="Genomic_DNA"/>
</dbReference>
<evidence type="ECO:0000313" key="4">
    <source>
        <dbReference type="Proteomes" id="UP001236014"/>
    </source>
</evidence>
<dbReference type="KEGG" id="acab:QRX50_16255"/>
<dbReference type="AlphaFoldDB" id="A0A9Y2N0L4"/>
<dbReference type="InterPro" id="IPR050272">
    <property type="entry name" value="Isochorismatase-like_hydrls"/>
</dbReference>
<dbReference type="RefSeq" id="WP_285972770.1">
    <property type="nucleotide sequence ID" value="NZ_CP127294.1"/>
</dbReference>
<keyword evidence="4" id="KW-1185">Reference proteome</keyword>
<dbReference type="Pfam" id="PF00857">
    <property type="entry name" value="Isochorismatase"/>
    <property type="match status" value="1"/>
</dbReference>
<dbReference type="PANTHER" id="PTHR43540:SF1">
    <property type="entry name" value="ISOCHORISMATASE HYDROLASE"/>
    <property type="match status" value="1"/>
</dbReference>
<evidence type="ECO:0000259" key="2">
    <source>
        <dbReference type="Pfam" id="PF00857"/>
    </source>
</evidence>
<gene>
    <name evidence="3" type="ORF">QRX50_16255</name>
</gene>
<dbReference type="Gene3D" id="3.40.50.850">
    <property type="entry name" value="Isochorismatase-like"/>
    <property type="match status" value="1"/>
</dbReference>
<reference evidence="3 4" key="1">
    <citation type="submission" date="2023-06" db="EMBL/GenBank/DDBJ databases">
        <authorList>
            <person name="Oyuntsetseg B."/>
            <person name="Kim S.B."/>
        </authorList>
    </citation>
    <scope>NUCLEOTIDE SEQUENCE [LARGE SCALE GENOMIC DNA]</scope>
    <source>
        <strain evidence="3 4">2-15</strain>
    </source>
</reference>
<evidence type="ECO:0000256" key="1">
    <source>
        <dbReference type="ARBA" id="ARBA00022801"/>
    </source>
</evidence>
<dbReference type="InterPro" id="IPR036380">
    <property type="entry name" value="Isochorismatase-like_sf"/>
</dbReference>
<protein>
    <submittedName>
        <fullName evidence="3">Isochorismatase family protein</fullName>
    </submittedName>
</protein>
<dbReference type="PANTHER" id="PTHR43540">
    <property type="entry name" value="PEROXYUREIDOACRYLATE/UREIDOACRYLATE AMIDOHYDROLASE-RELATED"/>
    <property type="match status" value="1"/>
</dbReference>
<dbReference type="InterPro" id="IPR000868">
    <property type="entry name" value="Isochorismatase-like_dom"/>
</dbReference>
<feature type="domain" description="Isochorismatase-like" evidence="2">
    <location>
        <begin position="4"/>
        <end position="148"/>
    </location>
</feature>
<dbReference type="SUPFAM" id="SSF52499">
    <property type="entry name" value="Isochorismatase-like hydrolases"/>
    <property type="match status" value="1"/>
</dbReference>
<dbReference type="GO" id="GO:0016787">
    <property type="term" value="F:hydrolase activity"/>
    <property type="evidence" value="ECO:0007669"/>
    <property type="project" value="UniProtKB-KW"/>
</dbReference>
<proteinExistence type="predicted"/>